<evidence type="ECO:0000313" key="1">
    <source>
        <dbReference type="EMBL" id="GGH69469.1"/>
    </source>
</evidence>
<gene>
    <name evidence="1" type="ORF">GCM10007362_04560</name>
</gene>
<evidence type="ECO:0000313" key="2">
    <source>
        <dbReference type="Proteomes" id="UP000605427"/>
    </source>
</evidence>
<dbReference type="Proteomes" id="UP000605427">
    <property type="component" value="Unassembled WGS sequence"/>
</dbReference>
<sequence length="349" mass="40449">MLFKELKETMLIPDREMMLNRLVSIRGADVLLISITSENGLRKLWTLREIPDWMYEEKPDYQPEENRTHRQRMQGALQDKAAFGDQEDSISKMIIQGQLMTFGTSQSTFCTEQDHEAYMKLQHFVEQGMELASFADVRVDRLFLTFYEQDASEPFPDLDSEKELDIALKFNSTSRQISVRTEPIVLEFGDAPKEVKHSFYDPVSGKDRFFYIKALTREDVWKITEENFAKPTPPSSTEEEWQHFKNQYLRGLERACPKGQELAVVEYESEDDIQLALYSEDFLDSKPVSFTSESGDLHFSVFYSSVKLGPDGFKHQTTVVGLIDRTFDGSLVIELVSYRQELPEKTITF</sequence>
<dbReference type="RefSeq" id="WP_172238468.1">
    <property type="nucleotide sequence ID" value="NZ_BMDD01000001.1"/>
</dbReference>
<keyword evidence="2" id="KW-1185">Reference proteome</keyword>
<reference evidence="2" key="1">
    <citation type="journal article" date="2019" name="Int. J. Syst. Evol. Microbiol.">
        <title>The Global Catalogue of Microorganisms (GCM) 10K type strain sequencing project: providing services to taxonomists for standard genome sequencing and annotation.</title>
        <authorList>
            <consortium name="The Broad Institute Genomics Platform"/>
            <consortium name="The Broad Institute Genome Sequencing Center for Infectious Disease"/>
            <person name="Wu L."/>
            <person name="Ma J."/>
        </authorList>
    </citation>
    <scope>NUCLEOTIDE SEQUENCE [LARGE SCALE GENOMIC DNA]</scope>
    <source>
        <strain evidence="2">CCM 8702</strain>
    </source>
</reference>
<protein>
    <recommendedName>
        <fullName evidence="3">DUF4901 domain-containing protein</fullName>
    </recommendedName>
</protein>
<proteinExistence type="predicted"/>
<comment type="caution">
    <text evidence="1">The sequence shown here is derived from an EMBL/GenBank/DDBJ whole genome shotgun (WGS) entry which is preliminary data.</text>
</comment>
<accession>A0ABQ1ZLC7</accession>
<dbReference type="EMBL" id="BMDD01000001">
    <property type="protein sequence ID" value="GGH69469.1"/>
    <property type="molecule type" value="Genomic_DNA"/>
</dbReference>
<organism evidence="1 2">
    <name type="scientific">Saccharibacillus endophyticus</name>
    <dbReference type="NCBI Taxonomy" id="2060666"/>
    <lineage>
        <taxon>Bacteria</taxon>
        <taxon>Bacillati</taxon>
        <taxon>Bacillota</taxon>
        <taxon>Bacilli</taxon>
        <taxon>Bacillales</taxon>
        <taxon>Paenibacillaceae</taxon>
        <taxon>Saccharibacillus</taxon>
    </lineage>
</organism>
<name>A0ABQ1ZLC7_9BACL</name>
<evidence type="ECO:0008006" key="3">
    <source>
        <dbReference type="Google" id="ProtNLM"/>
    </source>
</evidence>